<keyword evidence="3 5" id="KW-1133">Transmembrane helix</keyword>
<sequence length="359" mass="36553">MMMSVLLLLAGLAALVAGAEGLVRGASRLALATGLSPLVVGLTVVGFGTSAPELAVGIDAVQRGSADIALGNVVGSNITNVLLILGISALVAPLVVSRQLVRIDVPVMIACSVLVLVLAMDGSIGRIEGAVMAAGAAAYLVLQVVIGRREARPDELEPVGEKPHAAGWVLNVALLLGGLGLLVLGAGWLVDGAVDIAAALGLSELVIGLTVVAIGTSMPELATSVIATIRGERDMAVGNVVGSNILNLLAVLGLTAVFSPAGIPVGNSAIHFDLPVMLAAAVACLPIFFTGHCIQRWEGAVFAGYFIAYTAYLLLDSAGHGALQAFSAVMMNFVVPLTILTLAIVVTRALRERQQARRG</sequence>
<feature type="domain" description="Sodium/calcium exchanger membrane region" evidence="6">
    <location>
        <begin position="172"/>
        <end position="314"/>
    </location>
</feature>
<proteinExistence type="predicted"/>
<evidence type="ECO:0000256" key="1">
    <source>
        <dbReference type="ARBA" id="ARBA00004141"/>
    </source>
</evidence>
<feature type="transmembrane region" description="Helical" evidence="5">
    <location>
        <begin position="270"/>
        <end position="290"/>
    </location>
</feature>
<dbReference type="InterPro" id="IPR044880">
    <property type="entry name" value="NCX_ion-bd_dom_sf"/>
</dbReference>
<feature type="domain" description="Sodium/calcium exchanger membrane region" evidence="6">
    <location>
        <begin position="4"/>
        <end position="144"/>
    </location>
</feature>
<comment type="subcellular location">
    <subcellularLocation>
        <location evidence="1">Membrane</location>
        <topology evidence="1">Multi-pass membrane protein</topology>
    </subcellularLocation>
</comment>
<evidence type="ECO:0000313" key="8">
    <source>
        <dbReference type="Proteomes" id="UP000190061"/>
    </source>
</evidence>
<dbReference type="STRING" id="1122188.SAMN02745674_01638"/>
<dbReference type="Pfam" id="PF01699">
    <property type="entry name" value="Na_Ca_ex"/>
    <property type="match status" value="2"/>
</dbReference>
<dbReference type="GO" id="GO:0006874">
    <property type="term" value="P:intracellular calcium ion homeostasis"/>
    <property type="evidence" value="ECO:0007669"/>
    <property type="project" value="TreeGrafter"/>
</dbReference>
<feature type="transmembrane region" description="Helical" evidence="5">
    <location>
        <begin position="78"/>
        <end position="96"/>
    </location>
</feature>
<keyword evidence="8" id="KW-1185">Reference proteome</keyword>
<dbReference type="GO" id="GO:0008273">
    <property type="term" value="F:calcium, potassium:sodium antiporter activity"/>
    <property type="evidence" value="ECO:0007669"/>
    <property type="project" value="TreeGrafter"/>
</dbReference>
<evidence type="ECO:0000259" key="6">
    <source>
        <dbReference type="Pfam" id="PF01699"/>
    </source>
</evidence>
<dbReference type="AlphaFoldDB" id="A0A1T4QII1"/>
<keyword evidence="4 5" id="KW-0472">Membrane</keyword>
<dbReference type="InterPro" id="IPR004837">
    <property type="entry name" value="NaCa_Exmemb"/>
</dbReference>
<dbReference type="GO" id="GO:0005886">
    <property type="term" value="C:plasma membrane"/>
    <property type="evidence" value="ECO:0007669"/>
    <property type="project" value="TreeGrafter"/>
</dbReference>
<reference evidence="7 8" key="1">
    <citation type="submission" date="2017-02" db="EMBL/GenBank/DDBJ databases">
        <authorList>
            <person name="Peterson S.W."/>
        </authorList>
    </citation>
    <scope>NUCLEOTIDE SEQUENCE [LARGE SCALE GENOMIC DNA]</scope>
    <source>
        <strain evidence="7 8">DSM 21749</strain>
    </source>
</reference>
<evidence type="ECO:0000256" key="4">
    <source>
        <dbReference type="ARBA" id="ARBA00023136"/>
    </source>
</evidence>
<gene>
    <name evidence="7" type="ORF">SAMN02745674_01638</name>
</gene>
<dbReference type="EMBL" id="FUXP01000005">
    <property type="protein sequence ID" value="SKA03613.1"/>
    <property type="molecule type" value="Genomic_DNA"/>
</dbReference>
<evidence type="ECO:0000256" key="3">
    <source>
        <dbReference type="ARBA" id="ARBA00022989"/>
    </source>
</evidence>
<evidence type="ECO:0000256" key="5">
    <source>
        <dbReference type="SAM" id="Phobius"/>
    </source>
</evidence>
<dbReference type="GO" id="GO:0005262">
    <property type="term" value="F:calcium channel activity"/>
    <property type="evidence" value="ECO:0007669"/>
    <property type="project" value="TreeGrafter"/>
</dbReference>
<feature type="transmembrane region" description="Helical" evidence="5">
    <location>
        <begin position="327"/>
        <end position="350"/>
    </location>
</feature>
<feature type="transmembrane region" description="Helical" evidence="5">
    <location>
        <begin position="236"/>
        <end position="258"/>
    </location>
</feature>
<name>A0A1T4QII1_9GAMM</name>
<feature type="transmembrane region" description="Helical" evidence="5">
    <location>
        <begin position="297"/>
        <end position="315"/>
    </location>
</feature>
<dbReference type="Proteomes" id="UP000190061">
    <property type="component" value="Unassembled WGS sequence"/>
</dbReference>
<feature type="transmembrane region" description="Helical" evidence="5">
    <location>
        <begin position="130"/>
        <end position="147"/>
    </location>
</feature>
<feature type="transmembrane region" description="Helical" evidence="5">
    <location>
        <begin position="103"/>
        <end position="124"/>
    </location>
</feature>
<feature type="transmembrane region" description="Helical" evidence="5">
    <location>
        <begin position="168"/>
        <end position="190"/>
    </location>
</feature>
<evidence type="ECO:0000256" key="2">
    <source>
        <dbReference type="ARBA" id="ARBA00022692"/>
    </source>
</evidence>
<dbReference type="NCBIfam" id="TIGR00367">
    <property type="entry name" value="calcium/sodium antiporter"/>
    <property type="match status" value="1"/>
</dbReference>
<dbReference type="Gene3D" id="1.20.1420.30">
    <property type="entry name" value="NCX, central ion-binding region"/>
    <property type="match status" value="1"/>
</dbReference>
<organism evidence="7 8">
    <name type="scientific">Lysobacter spongiicola DSM 21749</name>
    <dbReference type="NCBI Taxonomy" id="1122188"/>
    <lineage>
        <taxon>Bacteria</taxon>
        <taxon>Pseudomonadati</taxon>
        <taxon>Pseudomonadota</taxon>
        <taxon>Gammaproteobacteria</taxon>
        <taxon>Lysobacterales</taxon>
        <taxon>Lysobacteraceae</taxon>
        <taxon>Novilysobacter</taxon>
    </lineage>
</organism>
<dbReference type="InterPro" id="IPR004481">
    <property type="entry name" value="K/Na/Ca-exchanger"/>
</dbReference>
<dbReference type="PANTHER" id="PTHR10846">
    <property type="entry name" value="SODIUM/POTASSIUM/CALCIUM EXCHANGER"/>
    <property type="match status" value="1"/>
</dbReference>
<protein>
    <submittedName>
        <fullName evidence="7">Cation:H+ antiporter</fullName>
    </submittedName>
</protein>
<keyword evidence="2 5" id="KW-0812">Transmembrane</keyword>
<evidence type="ECO:0000313" key="7">
    <source>
        <dbReference type="EMBL" id="SKA03613.1"/>
    </source>
</evidence>
<accession>A0A1T4QII1</accession>
<dbReference type="PANTHER" id="PTHR10846:SF8">
    <property type="entry name" value="INNER MEMBRANE PROTEIN YRBG"/>
    <property type="match status" value="1"/>
</dbReference>